<dbReference type="RefSeq" id="WP_146915631.1">
    <property type="nucleotide sequence ID" value="NZ_VORW01000002.1"/>
</dbReference>
<sequence>MRVLTKSRFKLGLECPNKLFYTRKDEYPNSKSSDPFLQALAQGGFQVEELARMHYPDGILIEGNDWDYNLLWDQTQELLKQENVVIFEAAFLFDGLFVRTDILVKQGDEIELIEVKSKSFDPTNDFMFVGRKGGIVAAWKPYLFDIAFQKYVMQACFQDLKIRSYLLMADKSKQASIDGLNQLFRISKKVEGRTGIIKKVTSLEETGDSVLGRKEVTDIVNDIEANKFMYHNNLTFQDSIKHFKEKYEKDEYFGWPTSYGACKECEFTCSIEELNQGKKSGFRECFTKQHQWADIDFEKPNTFDIYSFRKGSNLFDNRIIFKSDLNEEIIGLKEEADKLSTSHRQWLQIEKEIKNDLSIYVDKEGLKQEMDSWTFPLHFIDFETSTVALPFYKGMTPYEQVAFQYSHHIYYEDGIIEHATEYINNQAGVFPNLEFIWSLKNSLEIDRGTIFRYSHHENTILNAIYFQLLNSNEVDKNELMAFIQDVSHSKSDSVVKWAGGRDMVDLCEVEKNFYFNPLTKGSNSIKAVLPASLASSLFLKEKYSQPIGKINVSSKNFQESHIWLQSEEGKVTNPYKMLPPLFDNWTQEQLETTLSEMEGLSDGGAALTAYGKLQYTDMEQAEIDELTTALLKYCELDTLAMVMIYEHFRELAYGDF</sequence>
<dbReference type="InterPro" id="IPR021301">
    <property type="entry name" value="DUF2779"/>
</dbReference>
<gene>
    <name evidence="2" type="ORF">ESV85_05785</name>
</gene>
<reference evidence="2 3" key="1">
    <citation type="submission" date="2019-08" db="EMBL/GenBank/DDBJ databases">
        <title>Genomes sequence of Algoriphagus aquimarinus ACAM450.</title>
        <authorList>
            <person name="Bowman J.P."/>
        </authorList>
    </citation>
    <scope>NUCLEOTIDE SEQUENCE [LARGE SCALE GENOMIC DNA]</scope>
    <source>
        <strain evidence="2 3">ACAM 450</strain>
    </source>
</reference>
<dbReference type="Pfam" id="PF11074">
    <property type="entry name" value="DUF2779"/>
    <property type="match status" value="1"/>
</dbReference>
<dbReference type="OrthoDB" id="9783873at2"/>
<dbReference type="EMBL" id="VORW01000002">
    <property type="protein sequence ID" value="TXE13484.1"/>
    <property type="molecule type" value="Genomic_DNA"/>
</dbReference>
<comment type="caution">
    <text evidence="2">The sequence shown here is derived from an EMBL/GenBank/DDBJ whole genome shotgun (WGS) entry which is preliminary data.</text>
</comment>
<name>A0A5C7AZ83_9BACT</name>
<evidence type="ECO:0000313" key="3">
    <source>
        <dbReference type="Proteomes" id="UP000321935"/>
    </source>
</evidence>
<dbReference type="Proteomes" id="UP000321935">
    <property type="component" value="Unassembled WGS sequence"/>
</dbReference>
<evidence type="ECO:0000313" key="2">
    <source>
        <dbReference type="EMBL" id="TXE13484.1"/>
    </source>
</evidence>
<organism evidence="2 3">
    <name type="scientific">Algoriphagus aquimarinus</name>
    <dbReference type="NCBI Taxonomy" id="237018"/>
    <lineage>
        <taxon>Bacteria</taxon>
        <taxon>Pseudomonadati</taxon>
        <taxon>Bacteroidota</taxon>
        <taxon>Cytophagia</taxon>
        <taxon>Cytophagales</taxon>
        <taxon>Cyclobacteriaceae</taxon>
        <taxon>Algoriphagus</taxon>
    </lineage>
</organism>
<protein>
    <submittedName>
        <fullName evidence="2">DUF2779 domain-containing protein</fullName>
    </submittedName>
</protein>
<evidence type="ECO:0000259" key="1">
    <source>
        <dbReference type="Pfam" id="PF11074"/>
    </source>
</evidence>
<dbReference type="AlphaFoldDB" id="A0A5C7AZ83"/>
<feature type="domain" description="DUF2779" evidence="1">
    <location>
        <begin position="378"/>
        <end position="524"/>
    </location>
</feature>
<proteinExistence type="predicted"/>
<accession>A0A5C7AZ83</accession>